<keyword evidence="6" id="KW-0175">Coiled coil</keyword>
<dbReference type="Gene3D" id="1.20.5.170">
    <property type="match status" value="1"/>
</dbReference>
<evidence type="ECO:0000256" key="6">
    <source>
        <dbReference type="SAM" id="Coils"/>
    </source>
</evidence>
<feature type="coiled-coil region" evidence="6">
    <location>
        <begin position="277"/>
        <end position="311"/>
    </location>
</feature>
<evidence type="ECO:0000256" key="7">
    <source>
        <dbReference type="SAM" id="MobiDB-lite"/>
    </source>
</evidence>
<evidence type="ECO:0000259" key="8">
    <source>
        <dbReference type="PROSITE" id="PS50217"/>
    </source>
</evidence>
<keyword evidence="9" id="KW-1185">Reference proteome</keyword>
<dbReference type="GO" id="GO:0000978">
    <property type="term" value="F:RNA polymerase II cis-regulatory region sequence-specific DNA binding"/>
    <property type="evidence" value="ECO:0007669"/>
    <property type="project" value="TreeGrafter"/>
</dbReference>
<dbReference type="PANTHER" id="PTHR45879:SF3">
    <property type="entry name" value="CYCLIC AMP RESPONSE ELEMENT-BINDING PROTEIN B"/>
    <property type="match status" value="1"/>
</dbReference>
<keyword evidence="5" id="KW-0539">Nucleus</keyword>
<evidence type="ECO:0000256" key="4">
    <source>
        <dbReference type="ARBA" id="ARBA00023163"/>
    </source>
</evidence>
<feature type="domain" description="BZIP" evidence="8">
    <location>
        <begin position="271"/>
        <end position="310"/>
    </location>
</feature>
<feature type="compositionally biased region" description="Polar residues" evidence="7">
    <location>
        <begin position="189"/>
        <end position="198"/>
    </location>
</feature>
<dbReference type="InterPro" id="IPR046347">
    <property type="entry name" value="bZIP_sf"/>
</dbReference>
<sequence length="317" mass="35197">MNKKSGAARYRVVPRNSPLLMLNQCKNRCNLDLKMLRLCRNFVESVRVIYFRSFVGLEVITCTRTEPFVLVQNLSTEEIFNKGGNFIEHCCVLSLPGSLHLTCSATNGAEPNYSTSTIGLMSPGAAGNLVHYQSNSNQHQQQQHLHDCMPQSQHIVVPVNGDLLGLRPVTSNGGNQNLLFSSGLPQVSGAGTVSSSNVHHQQQATHHQSNQQSSQQQHHVRSTGNHDEAIRKREVRLLKNSQVGGGGMNHLATGTETWVITSCMILNGETEAAKECRRKKKEYVKCLENRVAALEQQNKQLIEELKTLKDLYCQKGD</sequence>
<dbReference type="SUPFAM" id="SSF57959">
    <property type="entry name" value="Leucine zipper domain"/>
    <property type="match status" value="1"/>
</dbReference>
<accession>A0A915L0W5</accession>
<comment type="subcellular location">
    <subcellularLocation>
        <location evidence="1">Nucleus</location>
    </subcellularLocation>
</comment>
<dbReference type="PROSITE" id="PS50217">
    <property type="entry name" value="BZIP"/>
    <property type="match status" value="1"/>
</dbReference>
<protein>
    <submittedName>
        <fullName evidence="10">BZIP domain-containing protein</fullName>
    </submittedName>
</protein>
<proteinExistence type="predicted"/>
<name>A0A915L0W5_ROMCU</name>
<dbReference type="InterPro" id="IPR001630">
    <property type="entry name" value="Leuzip_CREB"/>
</dbReference>
<feature type="compositionally biased region" description="Low complexity" evidence="7">
    <location>
        <begin position="199"/>
        <end position="217"/>
    </location>
</feature>
<dbReference type="WBParaSite" id="nRc.2.0.1.t43393-RA">
    <property type="protein sequence ID" value="nRc.2.0.1.t43393-RA"/>
    <property type="gene ID" value="nRc.2.0.1.g43393"/>
</dbReference>
<keyword evidence="4" id="KW-0804">Transcription</keyword>
<dbReference type="GO" id="GO:0005634">
    <property type="term" value="C:nucleus"/>
    <property type="evidence" value="ECO:0007669"/>
    <property type="project" value="UniProtKB-SubCell"/>
</dbReference>
<keyword evidence="2" id="KW-0805">Transcription regulation</keyword>
<dbReference type="Pfam" id="PF00170">
    <property type="entry name" value="bZIP_1"/>
    <property type="match status" value="1"/>
</dbReference>
<evidence type="ECO:0000256" key="5">
    <source>
        <dbReference type="ARBA" id="ARBA00023242"/>
    </source>
</evidence>
<dbReference type="Proteomes" id="UP000887565">
    <property type="component" value="Unplaced"/>
</dbReference>
<feature type="region of interest" description="Disordered" evidence="7">
    <location>
        <begin position="189"/>
        <end position="226"/>
    </location>
</feature>
<dbReference type="CDD" id="cd14690">
    <property type="entry name" value="bZIP_CREB1"/>
    <property type="match status" value="1"/>
</dbReference>
<evidence type="ECO:0000256" key="3">
    <source>
        <dbReference type="ARBA" id="ARBA00023125"/>
    </source>
</evidence>
<dbReference type="AlphaFoldDB" id="A0A915L0W5"/>
<organism evidence="9 10">
    <name type="scientific">Romanomermis culicivorax</name>
    <name type="common">Nematode worm</name>
    <dbReference type="NCBI Taxonomy" id="13658"/>
    <lineage>
        <taxon>Eukaryota</taxon>
        <taxon>Metazoa</taxon>
        <taxon>Ecdysozoa</taxon>
        <taxon>Nematoda</taxon>
        <taxon>Enoplea</taxon>
        <taxon>Dorylaimia</taxon>
        <taxon>Mermithida</taxon>
        <taxon>Mermithoidea</taxon>
        <taxon>Mermithidae</taxon>
        <taxon>Romanomermis</taxon>
    </lineage>
</organism>
<evidence type="ECO:0000256" key="2">
    <source>
        <dbReference type="ARBA" id="ARBA00023015"/>
    </source>
</evidence>
<evidence type="ECO:0000256" key="1">
    <source>
        <dbReference type="ARBA" id="ARBA00004123"/>
    </source>
</evidence>
<keyword evidence="3" id="KW-0238">DNA-binding</keyword>
<evidence type="ECO:0000313" key="10">
    <source>
        <dbReference type="WBParaSite" id="nRc.2.0.1.t43393-RA"/>
    </source>
</evidence>
<reference evidence="10" key="1">
    <citation type="submission" date="2022-11" db="UniProtKB">
        <authorList>
            <consortium name="WormBaseParasite"/>
        </authorList>
    </citation>
    <scope>IDENTIFICATION</scope>
</reference>
<dbReference type="GO" id="GO:0000981">
    <property type="term" value="F:DNA-binding transcription factor activity, RNA polymerase II-specific"/>
    <property type="evidence" value="ECO:0007669"/>
    <property type="project" value="TreeGrafter"/>
</dbReference>
<dbReference type="GO" id="GO:0005667">
    <property type="term" value="C:transcription regulator complex"/>
    <property type="evidence" value="ECO:0007669"/>
    <property type="project" value="TreeGrafter"/>
</dbReference>
<dbReference type="InterPro" id="IPR004827">
    <property type="entry name" value="bZIP"/>
</dbReference>
<dbReference type="FunFam" id="1.20.5.170:FF:000003">
    <property type="entry name" value="cAMP-responsive element modulator isoform X2"/>
    <property type="match status" value="1"/>
</dbReference>
<evidence type="ECO:0000313" key="9">
    <source>
        <dbReference type="Proteomes" id="UP000887565"/>
    </source>
</evidence>
<dbReference type="PANTHER" id="PTHR45879">
    <property type="entry name" value="CYCLIC AMP RESPONSE ELEMENT-BINDING PROTEIN B"/>
    <property type="match status" value="1"/>
</dbReference>